<feature type="coiled-coil region" evidence="9">
    <location>
        <begin position="673"/>
        <end position="700"/>
    </location>
</feature>
<dbReference type="InterPro" id="IPR010379">
    <property type="entry name" value="EzrA"/>
</dbReference>
<gene>
    <name evidence="13" type="ORF">PM3016_5645</name>
</gene>
<keyword evidence="4 10" id="KW-1133">Transmembrane helix</keyword>
<keyword evidence="8" id="KW-0131">Cell cycle</keyword>
<evidence type="ECO:0000256" key="11">
    <source>
        <dbReference type="SAM" id="SignalP"/>
    </source>
</evidence>
<dbReference type="RefSeq" id="WP_014371702.1">
    <property type="nucleotide sequence ID" value="NC_016935.1"/>
</dbReference>
<dbReference type="InterPro" id="IPR007621">
    <property type="entry name" value="TPM_dom"/>
</dbReference>
<evidence type="ECO:0000256" key="4">
    <source>
        <dbReference type="ARBA" id="ARBA00022989"/>
    </source>
</evidence>
<evidence type="ECO:0000256" key="10">
    <source>
        <dbReference type="SAM" id="Phobius"/>
    </source>
</evidence>
<organism evidence="13 14">
    <name type="scientific">Paenibacillus mucilaginosus 3016</name>
    <dbReference type="NCBI Taxonomy" id="1116391"/>
    <lineage>
        <taxon>Bacteria</taxon>
        <taxon>Bacillati</taxon>
        <taxon>Bacillota</taxon>
        <taxon>Bacilli</taxon>
        <taxon>Bacillales</taxon>
        <taxon>Paenibacillaceae</taxon>
        <taxon>Paenibacillus</taxon>
    </lineage>
</organism>
<evidence type="ECO:0000256" key="9">
    <source>
        <dbReference type="SAM" id="Coils"/>
    </source>
</evidence>
<evidence type="ECO:0000259" key="12">
    <source>
        <dbReference type="Pfam" id="PF04536"/>
    </source>
</evidence>
<dbReference type="KEGG" id="pmq:PM3016_5645"/>
<keyword evidence="5 9" id="KW-0175">Coiled coil</keyword>
<dbReference type="Pfam" id="PF06160">
    <property type="entry name" value="EzrA"/>
    <property type="match status" value="1"/>
</dbReference>
<dbReference type="Proteomes" id="UP000007523">
    <property type="component" value="Chromosome"/>
</dbReference>
<name>H6NKE4_9BACL</name>
<keyword evidence="7" id="KW-0717">Septation</keyword>
<dbReference type="GO" id="GO:0000921">
    <property type="term" value="P:septin ring assembly"/>
    <property type="evidence" value="ECO:0007669"/>
    <property type="project" value="InterPro"/>
</dbReference>
<evidence type="ECO:0000256" key="1">
    <source>
        <dbReference type="ARBA" id="ARBA00004162"/>
    </source>
</evidence>
<feature type="domain" description="TPM" evidence="12">
    <location>
        <begin position="31"/>
        <end position="153"/>
    </location>
</feature>
<protein>
    <recommendedName>
        <fullName evidence="12">TPM domain-containing protein</fullName>
    </recommendedName>
</protein>
<evidence type="ECO:0000256" key="5">
    <source>
        <dbReference type="ARBA" id="ARBA00023054"/>
    </source>
</evidence>
<evidence type="ECO:0000256" key="7">
    <source>
        <dbReference type="ARBA" id="ARBA00023210"/>
    </source>
</evidence>
<accession>H6NKE4</accession>
<dbReference type="Pfam" id="PF04536">
    <property type="entry name" value="TPM_phosphatase"/>
    <property type="match status" value="1"/>
</dbReference>
<keyword evidence="14" id="KW-1185">Reference proteome</keyword>
<keyword evidence="11" id="KW-0732">Signal</keyword>
<feature type="coiled-coil region" evidence="9">
    <location>
        <begin position="245"/>
        <end position="370"/>
    </location>
</feature>
<dbReference type="HOGENOM" id="CLU_361249_0_0_9"/>
<evidence type="ECO:0000313" key="13">
    <source>
        <dbReference type="EMBL" id="AFC32335.1"/>
    </source>
</evidence>
<dbReference type="GO" id="GO:0000917">
    <property type="term" value="P:division septum assembly"/>
    <property type="evidence" value="ECO:0007669"/>
    <property type="project" value="UniProtKB-KW"/>
</dbReference>
<reference evidence="13 14" key="1">
    <citation type="journal article" date="2012" name="J. Bacteriol.">
        <title>Complete Genome Sequence of Paenibacillus mucilaginosus 3016, a Bacterium Functional as Microbial Fertilizer.</title>
        <authorList>
            <person name="Ma M."/>
            <person name="Wang Z."/>
            <person name="Li L."/>
            <person name="Jiang X."/>
            <person name="Guan D."/>
            <person name="Cao F."/>
            <person name="Chen H."/>
            <person name="Wang X."/>
            <person name="Shen D."/>
            <person name="Du B."/>
            <person name="Li J."/>
        </authorList>
    </citation>
    <scope>NUCLEOTIDE SEQUENCE [LARGE SCALE GENOMIC DNA]</scope>
    <source>
        <strain evidence="13 14">3016</strain>
    </source>
</reference>
<dbReference type="GO" id="GO:0005886">
    <property type="term" value="C:plasma membrane"/>
    <property type="evidence" value="ECO:0007669"/>
    <property type="project" value="UniProtKB-SubCell"/>
</dbReference>
<evidence type="ECO:0000256" key="8">
    <source>
        <dbReference type="ARBA" id="ARBA00023306"/>
    </source>
</evidence>
<dbReference type="AlphaFoldDB" id="H6NKE4"/>
<evidence type="ECO:0000256" key="3">
    <source>
        <dbReference type="ARBA" id="ARBA00022692"/>
    </source>
</evidence>
<feature type="transmembrane region" description="Helical" evidence="10">
    <location>
        <begin position="185"/>
        <end position="206"/>
    </location>
</feature>
<keyword evidence="6 10" id="KW-0472">Membrane</keyword>
<comment type="subcellular location">
    <subcellularLocation>
        <location evidence="1">Cell membrane</location>
        <topology evidence="1">Single-pass membrane protein</topology>
    </subcellularLocation>
</comment>
<dbReference type="GO" id="GO:0005940">
    <property type="term" value="C:septin ring"/>
    <property type="evidence" value="ECO:0007669"/>
    <property type="project" value="InterPro"/>
</dbReference>
<dbReference type="STRING" id="1116391.PM3016_5645"/>
<evidence type="ECO:0000256" key="6">
    <source>
        <dbReference type="ARBA" id="ARBA00023136"/>
    </source>
</evidence>
<evidence type="ECO:0000313" key="14">
    <source>
        <dbReference type="Proteomes" id="UP000007523"/>
    </source>
</evidence>
<keyword evidence="2" id="KW-0132">Cell division</keyword>
<evidence type="ECO:0000256" key="2">
    <source>
        <dbReference type="ARBA" id="ARBA00022618"/>
    </source>
</evidence>
<feature type="chain" id="PRO_5003605796" description="TPM domain-containing protein" evidence="11">
    <location>
        <begin position="22"/>
        <end position="819"/>
    </location>
</feature>
<dbReference type="EMBL" id="CP003235">
    <property type="protein sequence ID" value="AFC32335.1"/>
    <property type="molecule type" value="Genomic_DNA"/>
</dbReference>
<dbReference type="Gene3D" id="1.10.287.1490">
    <property type="match status" value="1"/>
</dbReference>
<sequence>MNKLISLTLTLVFLLGSPVSAADVPPKSGAVQDTAGMLSGRSLSALERAAEGPYSFHVLTVESLQGRPADAYATSVYRAWNLQREDVLVLLSESDRRIEVQFENPGLQRRLDALPADYDRDGLRESSIDEWVGAHFLPHAQQGDFAAGLLELMQSGQQLASSVPATGTPSGAGTAAGVSPGFGGLLPLLAGGLVLLLAGWFVMALLKRRRLSALQEELTGSAKTLIVEISRTQEALTPIRELYPGERTSEAADRLEEELTALSAEVQGRLERISGYAVPLLGAGSAARDLEAVRAELAAFRTRFEEARREVDHLAGLDRSISEEIGKLQSKAAAAEARVAELSARHGLPMDELKADLSGMREELERSSALQVSDLLAAEQEVLPLQEKLAAVRSELDKLPGYLEELERLPSRIETLRAETGRELAASGLRPAEAWDPYAPLAEAQRSGEAMRRALERGSLEEAGSASAAIAGLLERARGEAAGRAALRDAVTGRLQQIEAALTAYAAADRTYPEERTKAQAEFAEKHWGPAEESYRSLKTAAAGLRQGLEAARPLASPQTQAYTEAGRLTEELLLRLKEAEALYAAVLGVYTGPSRRLQELRDEEAQAWSLFRSGKSLAEARSLPLHTQGNRQLALLERELHGQKEHIHAALASPPYDLEELAALIARLSSDARAYQAGISRMAEEKEQAERMLREVHARYQAVALRAGSRLTHTGYTRSYAANMSEIQNLFVLGLYGDALQRLAAADQAVSQLDMAYHALLQEEQRQIPDAPEVLRVRRRLEQRRTFLRRRQLGRRRWWRTLLRRGRLVAGAGRACPP</sequence>
<proteinExistence type="predicted"/>
<dbReference type="Gene3D" id="3.10.310.50">
    <property type="match status" value="1"/>
</dbReference>
<feature type="signal peptide" evidence="11">
    <location>
        <begin position="1"/>
        <end position="21"/>
    </location>
</feature>
<keyword evidence="3 10" id="KW-0812">Transmembrane</keyword>